<proteinExistence type="predicted"/>
<dbReference type="EMBL" id="CM001224">
    <property type="protein sequence ID" value="AET04150.1"/>
    <property type="molecule type" value="Genomic_DNA"/>
</dbReference>
<dbReference type="Pfam" id="PF21530">
    <property type="entry name" value="Pif1_2B_dom"/>
    <property type="match status" value="1"/>
</dbReference>
<dbReference type="PaxDb" id="3880-AET04150"/>
<dbReference type="PANTHER" id="PTHR23274:SF33">
    <property type="entry name" value="ANIMAL RPA1 DOMAIN PROTEIN"/>
    <property type="match status" value="1"/>
</dbReference>
<evidence type="ECO:0000313" key="4">
    <source>
        <dbReference type="Proteomes" id="UP000002051"/>
    </source>
</evidence>
<dbReference type="Proteomes" id="UP000002051">
    <property type="component" value="Chromosome 8"/>
</dbReference>
<keyword evidence="2" id="KW-0472">Membrane</keyword>
<evidence type="ECO:0000313" key="3">
    <source>
        <dbReference type="EnsemblPlants" id="AET04150"/>
    </source>
</evidence>
<dbReference type="AlphaFoldDB" id="G7LHV6"/>
<reference evidence="3" key="3">
    <citation type="submission" date="2015-04" db="UniProtKB">
        <authorList>
            <consortium name="EnsemblPlants"/>
        </authorList>
    </citation>
    <scope>IDENTIFICATION</scope>
    <source>
        <strain evidence="3">cv. Jemalong A17</strain>
    </source>
</reference>
<dbReference type="PANTHER" id="PTHR23274">
    <property type="entry name" value="DNA HELICASE-RELATED"/>
    <property type="match status" value="1"/>
</dbReference>
<sequence length="272" mass="31201">MAMADIQVLLSLLHALVCAIHFDLFVYNIQLFVPDTYIRSCYRNPKDLNPNPTTELEKIVNDLRIKYRTYVVDLYVEYGMVVLPTHDFGDELGRYAMLVDCNYNEFEVLVERNNGRIYPTTGWHALKDFFNVPVGSWVSMVYVGFGVPIMLLRNLDITTDICNGTRLILTKMRIYILEGRVISGSNIGEKVYIPRLSMTPSDTRIPFKFQRKQFPIFVCFAMTIHKSQGQSLKQVVSHLTSRDGLKILLTDGNGDCIDATSNVIYKEMFQNV</sequence>
<dbReference type="InterPro" id="IPR027417">
    <property type="entry name" value="P-loop_NTPase"/>
</dbReference>
<dbReference type="InterPro" id="IPR049163">
    <property type="entry name" value="Pif1-like_2B_dom"/>
</dbReference>
<feature type="domain" description="DNA helicase Pif1-like 2B" evidence="1">
    <location>
        <begin position="146"/>
        <end position="171"/>
    </location>
</feature>
<keyword evidence="4" id="KW-1185">Reference proteome</keyword>
<protein>
    <submittedName>
        <fullName evidence="2">Transmembrane protein, putative</fullName>
    </submittedName>
</protein>
<organism evidence="2 4">
    <name type="scientific">Medicago truncatula</name>
    <name type="common">Barrel medic</name>
    <name type="synonym">Medicago tribuloides</name>
    <dbReference type="NCBI Taxonomy" id="3880"/>
    <lineage>
        <taxon>Eukaryota</taxon>
        <taxon>Viridiplantae</taxon>
        <taxon>Streptophyta</taxon>
        <taxon>Embryophyta</taxon>
        <taxon>Tracheophyta</taxon>
        <taxon>Spermatophyta</taxon>
        <taxon>Magnoliopsida</taxon>
        <taxon>eudicotyledons</taxon>
        <taxon>Gunneridae</taxon>
        <taxon>Pentapetalae</taxon>
        <taxon>rosids</taxon>
        <taxon>fabids</taxon>
        <taxon>Fabales</taxon>
        <taxon>Fabaceae</taxon>
        <taxon>Papilionoideae</taxon>
        <taxon>50 kb inversion clade</taxon>
        <taxon>NPAAA clade</taxon>
        <taxon>Hologalegina</taxon>
        <taxon>IRL clade</taxon>
        <taxon>Trifolieae</taxon>
        <taxon>Medicago</taxon>
    </lineage>
</organism>
<reference evidence="2 4" key="2">
    <citation type="journal article" date="2014" name="BMC Genomics">
        <title>An improved genome release (version Mt4.0) for the model legume Medicago truncatula.</title>
        <authorList>
            <person name="Tang H."/>
            <person name="Krishnakumar V."/>
            <person name="Bidwell S."/>
            <person name="Rosen B."/>
            <person name="Chan A."/>
            <person name="Zhou S."/>
            <person name="Gentzbittel L."/>
            <person name="Childs K.L."/>
            <person name="Yandell M."/>
            <person name="Gundlach H."/>
            <person name="Mayer K.F."/>
            <person name="Schwartz D.C."/>
            <person name="Town C.D."/>
        </authorList>
    </citation>
    <scope>GENOME REANNOTATION</scope>
    <source>
        <strain evidence="3 4">cv. Jemalong A17</strain>
    </source>
</reference>
<dbReference type="EnsemblPlants" id="AET04150">
    <property type="protein sequence ID" value="AET04150"/>
    <property type="gene ID" value="MTR_8g085330"/>
</dbReference>
<reference evidence="2 4" key="1">
    <citation type="journal article" date="2011" name="Nature">
        <title>The Medicago genome provides insight into the evolution of rhizobial symbioses.</title>
        <authorList>
            <person name="Young N.D."/>
            <person name="Debelle F."/>
            <person name="Oldroyd G.E."/>
            <person name="Geurts R."/>
            <person name="Cannon S.B."/>
            <person name="Udvardi M.K."/>
            <person name="Benedito V.A."/>
            <person name="Mayer K.F."/>
            <person name="Gouzy J."/>
            <person name="Schoof H."/>
            <person name="Van de Peer Y."/>
            <person name="Proost S."/>
            <person name="Cook D.R."/>
            <person name="Meyers B.C."/>
            <person name="Spannagl M."/>
            <person name="Cheung F."/>
            <person name="De Mita S."/>
            <person name="Krishnakumar V."/>
            <person name="Gundlach H."/>
            <person name="Zhou S."/>
            <person name="Mudge J."/>
            <person name="Bharti A.K."/>
            <person name="Murray J.D."/>
            <person name="Naoumkina M.A."/>
            <person name="Rosen B."/>
            <person name="Silverstein K.A."/>
            <person name="Tang H."/>
            <person name="Rombauts S."/>
            <person name="Zhao P.X."/>
            <person name="Zhou P."/>
            <person name="Barbe V."/>
            <person name="Bardou P."/>
            <person name="Bechner M."/>
            <person name="Bellec A."/>
            <person name="Berger A."/>
            <person name="Berges H."/>
            <person name="Bidwell S."/>
            <person name="Bisseling T."/>
            <person name="Choisne N."/>
            <person name="Couloux A."/>
            <person name="Denny R."/>
            <person name="Deshpande S."/>
            <person name="Dai X."/>
            <person name="Doyle J.J."/>
            <person name="Dudez A.M."/>
            <person name="Farmer A.D."/>
            <person name="Fouteau S."/>
            <person name="Franken C."/>
            <person name="Gibelin C."/>
            <person name="Gish J."/>
            <person name="Goldstein S."/>
            <person name="Gonzalez A.J."/>
            <person name="Green P.J."/>
            <person name="Hallab A."/>
            <person name="Hartog M."/>
            <person name="Hua A."/>
            <person name="Humphray S.J."/>
            <person name="Jeong D.H."/>
            <person name="Jing Y."/>
            <person name="Jocker A."/>
            <person name="Kenton S.M."/>
            <person name="Kim D.J."/>
            <person name="Klee K."/>
            <person name="Lai H."/>
            <person name="Lang C."/>
            <person name="Lin S."/>
            <person name="Macmil S.L."/>
            <person name="Magdelenat G."/>
            <person name="Matthews L."/>
            <person name="McCorrison J."/>
            <person name="Monaghan E.L."/>
            <person name="Mun J.H."/>
            <person name="Najar F.Z."/>
            <person name="Nicholson C."/>
            <person name="Noirot C."/>
            <person name="O'Bleness M."/>
            <person name="Paule C.R."/>
            <person name="Poulain J."/>
            <person name="Prion F."/>
            <person name="Qin B."/>
            <person name="Qu C."/>
            <person name="Retzel E.F."/>
            <person name="Riddle C."/>
            <person name="Sallet E."/>
            <person name="Samain S."/>
            <person name="Samson N."/>
            <person name="Sanders I."/>
            <person name="Saurat O."/>
            <person name="Scarpelli C."/>
            <person name="Schiex T."/>
            <person name="Segurens B."/>
            <person name="Severin A.J."/>
            <person name="Sherrier D.J."/>
            <person name="Shi R."/>
            <person name="Sims S."/>
            <person name="Singer S.R."/>
            <person name="Sinharoy S."/>
            <person name="Sterck L."/>
            <person name="Viollet A."/>
            <person name="Wang B.B."/>
            <person name="Wang K."/>
            <person name="Wang M."/>
            <person name="Wang X."/>
            <person name="Warfsmann J."/>
            <person name="Weissenbach J."/>
            <person name="White D.D."/>
            <person name="White J.D."/>
            <person name="Wiley G.B."/>
            <person name="Wincker P."/>
            <person name="Xing Y."/>
            <person name="Yang L."/>
            <person name="Yao Z."/>
            <person name="Ying F."/>
            <person name="Zhai J."/>
            <person name="Zhou L."/>
            <person name="Zuber A."/>
            <person name="Denarie J."/>
            <person name="Dixon R.A."/>
            <person name="May G.D."/>
            <person name="Schwartz D.C."/>
            <person name="Rogers J."/>
            <person name="Quetier F."/>
            <person name="Town C.D."/>
            <person name="Roe B.A."/>
        </authorList>
    </citation>
    <scope>NUCLEOTIDE SEQUENCE [LARGE SCALE GENOMIC DNA]</scope>
    <source>
        <strain evidence="2">A17</strain>
        <strain evidence="3 4">cv. Jemalong A17</strain>
    </source>
</reference>
<name>G7LHV6_MEDTR</name>
<dbReference type="HOGENOM" id="CLU_1024394_0_0_1"/>
<gene>
    <name evidence="2" type="ordered locus">MTR_8g085330</name>
</gene>
<evidence type="ECO:0000259" key="1">
    <source>
        <dbReference type="Pfam" id="PF21530"/>
    </source>
</evidence>
<accession>G7LHV6</accession>
<dbReference type="eggNOG" id="KOG0987">
    <property type="taxonomic scope" value="Eukaryota"/>
</dbReference>
<evidence type="ECO:0000313" key="2">
    <source>
        <dbReference type="EMBL" id="AET04150.1"/>
    </source>
</evidence>
<keyword evidence="2" id="KW-0812">Transmembrane</keyword>
<dbReference type="SUPFAM" id="SSF52540">
    <property type="entry name" value="P-loop containing nucleoside triphosphate hydrolases"/>
    <property type="match status" value="1"/>
</dbReference>
<dbReference type="STRING" id="3880.G7LHV6"/>